<organism evidence="1 2">
    <name type="scientific">Leptospira noguchii</name>
    <dbReference type="NCBI Taxonomy" id="28182"/>
    <lineage>
        <taxon>Bacteria</taxon>
        <taxon>Pseudomonadati</taxon>
        <taxon>Spirochaetota</taxon>
        <taxon>Spirochaetia</taxon>
        <taxon>Leptospirales</taxon>
        <taxon>Leptospiraceae</taxon>
        <taxon>Leptospira</taxon>
    </lineage>
</organism>
<accession>M6VB09</accession>
<protein>
    <submittedName>
        <fullName evidence="1">Uncharacterized protein</fullName>
    </submittedName>
</protein>
<sequence>MSSHIYFYGKIKKDIKFRTKEMIQNNVSSSALEIHNSFFCKKLGFELYKSISKCGNYCKSRFYKQILKL</sequence>
<proteinExistence type="predicted"/>
<reference evidence="1 2" key="1">
    <citation type="submission" date="2013-01" db="EMBL/GenBank/DDBJ databases">
        <authorList>
            <person name="Harkins D.M."/>
            <person name="Durkin A.S."/>
            <person name="Brinkac L.M."/>
            <person name="Haft D.H."/>
            <person name="Selengut J.D."/>
            <person name="Sanka R."/>
            <person name="DePew J."/>
            <person name="Purushe J."/>
            <person name="Matthias M.A."/>
            <person name="Vinetz J.M."/>
            <person name="Sutton G.G."/>
            <person name="Nierman W.C."/>
            <person name="Fouts D.E."/>
        </authorList>
    </citation>
    <scope>NUCLEOTIDE SEQUENCE [LARGE SCALE GENOMIC DNA]</scope>
    <source>
        <strain evidence="1 2">HAI1536</strain>
    </source>
</reference>
<dbReference type="AlphaFoldDB" id="M6VB09"/>
<dbReference type="EMBL" id="AKWD02000031">
    <property type="protein sequence ID" value="EMO54030.1"/>
    <property type="molecule type" value="Genomic_DNA"/>
</dbReference>
<dbReference type="Proteomes" id="UP000012112">
    <property type="component" value="Unassembled WGS sequence"/>
</dbReference>
<comment type="caution">
    <text evidence="1">The sequence shown here is derived from an EMBL/GenBank/DDBJ whole genome shotgun (WGS) entry which is preliminary data.</text>
</comment>
<name>M6VB09_9LEPT</name>
<gene>
    <name evidence="1" type="ORF">LEP1GSC172_3977</name>
</gene>
<evidence type="ECO:0000313" key="2">
    <source>
        <dbReference type="Proteomes" id="UP000012112"/>
    </source>
</evidence>
<evidence type="ECO:0000313" key="1">
    <source>
        <dbReference type="EMBL" id="EMO54030.1"/>
    </source>
</evidence>